<dbReference type="AlphaFoldDB" id="A0A143PVL0"/>
<keyword evidence="2" id="KW-1185">Reference proteome</keyword>
<sequence>MRSEPALQPLELRFDSRSARSKTLLKSANKDKLRRVLTHHVVAGRVVAAVEVKLQSVGQVRRPVRYGPIATRA</sequence>
<accession>A0A143PVL0</accession>
<protein>
    <submittedName>
        <fullName evidence="1">Uncharacterized protein</fullName>
    </submittedName>
</protein>
<name>A0A143PVL0_LUTPR</name>
<dbReference type="KEGG" id="abac:LuPra_05094"/>
<reference evidence="2" key="2">
    <citation type="submission" date="2016-04" db="EMBL/GenBank/DDBJ databases">
        <title>First Complete Genome Sequence of a Subdivision 6 Acidobacterium.</title>
        <authorList>
            <person name="Huang S."/>
            <person name="Vieira S."/>
            <person name="Bunk B."/>
            <person name="Riedel T."/>
            <person name="Sproeer C."/>
            <person name="Overmann J."/>
        </authorList>
    </citation>
    <scope>NUCLEOTIDE SEQUENCE [LARGE SCALE GENOMIC DNA]</scope>
    <source>
        <strain evidence="2">DSM 100886 HEG_-6_39</strain>
    </source>
</reference>
<dbReference type="Proteomes" id="UP000076079">
    <property type="component" value="Chromosome"/>
</dbReference>
<evidence type="ECO:0000313" key="2">
    <source>
        <dbReference type="Proteomes" id="UP000076079"/>
    </source>
</evidence>
<organism evidence="1 2">
    <name type="scientific">Luteitalea pratensis</name>
    <dbReference type="NCBI Taxonomy" id="1855912"/>
    <lineage>
        <taxon>Bacteria</taxon>
        <taxon>Pseudomonadati</taxon>
        <taxon>Acidobacteriota</taxon>
        <taxon>Vicinamibacteria</taxon>
        <taxon>Vicinamibacterales</taxon>
        <taxon>Vicinamibacteraceae</taxon>
        <taxon>Luteitalea</taxon>
    </lineage>
</organism>
<proteinExistence type="predicted"/>
<dbReference type="EMBL" id="CP015136">
    <property type="protein sequence ID" value="AMY11829.1"/>
    <property type="molecule type" value="Genomic_DNA"/>
</dbReference>
<evidence type="ECO:0000313" key="1">
    <source>
        <dbReference type="EMBL" id="AMY11829.1"/>
    </source>
</evidence>
<gene>
    <name evidence="1" type="ORF">LuPra_05094</name>
</gene>
<dbReference type="RefSeq" id="WP_110173344.1">
    <property type="nucleotide sequence ID" value="NZ_CP015136.1"/>
</dbReference>
<reference evidence="1 2" key="1">
    <citation type="journal article" date="2016" name="Genome Announc.">
        <title>First Complete Genome Sequence of a Subdivision 6 Acidobacterium Strain.</title>
        <authorList>
            <person name="Huang S."/>
            <person name="Vieira S."/>
            <person name="Bunk B."/>
            <person name="Riedel T."/>
            <person name="Sproer C."/>
            <person name="Overmann J."/>
        </authorList>
    </citation>
    <scope>NUCLEOTIDE SEQUENCE [LARGE SCALE GENOMIC DNA]</scope>
    <source>
        <strain evidence="2">DSM 100886 HEG_-6_39</strain>
    </source>
</reference>